<dbReference type="EMBL" id="BLKZ01000001">
    <property type="protein sequence ID" value="GFG88801.1"/>
    <property type="molecule type" value="Genomic_DNA"/>
</dbReference>
<keyword evidence="2" id="KW-1185">Reference proteome</keyword>
<organism evidence="1 2">
    <name type="scientific">Mycobacterium bourgelatii</name>
    <dbReference type="NCBI Taxonomy" id="1273442"/>
    <lineage>
        <taxon>Bacteria</taxon>
        <taxon>Bacillati</taxon>
        <taxon>Actinomycetota</taxon>
        <taxon>Actinomycetes</taxon>
        <taxon>Mycobacteriales</taxon>
        <taxon>Mycobacteriaceae</taxon>
        <taxon>Mycobacterium</taxon>
    </lineage>
</organism>
<dbReference type="AlphaFoldDB" id="A0A7I9YJD8"/>
<evidence type="ECO:0000313" key="2">
    <source>
        <dbReference type="Proteomes" id="UP000465360"/>
    </source>
</evidence>
<gene>
    <name evidence="1" type="ORF">MBOU_08430</name>
</gene>
<name>A0A7I9YJD8_MYCBU</name>
<evidence type="ECO:0000313" key="1">
    <source>
        <dbReference type="EMBL" id="GFG88801.1"/>
    </source>
</evidence>
<sequence length="73" mass="8123">MIPSALAWDWALRMKVKVMLRASGLPLPQAPTISVAASTAAVFQIRVRFAMAHSLPCRHRLWEEFAMVGCEKA</sequence>
<accession>A0A7I9YJD8</accession>
<comment type="caution">
    <text evidence="1">The sequence shown here is derived from an EMBL/GenBank/DDBJ whole genome shotgun (WGS) entry which is preliminary data.</text>
</comment>
<reference evidence="1 2" key="1">
    <citation type="journal article" date="2019" name="Emerg. Microbes Infect.">
        <title>Comprehensive subspecies identification of 175 nontuberculous mycobacteria species based on 7547 genomic profiles.</title>
        <authorList>
            <person name="Matsumoto Y."/>
            <person name="Kinjo T."/>
            <person name="Motooka D."/>
            <person name="Nabeya D."/>
            <person name="Jung N."/>
            <person name="Uechi K."/>
            <person name="Horii T."/>
            <person name="Iida T."/>
            <person name="Fujita J."/>
            <person name="Nakamura S."/>
        </authorList>
    </citation>
    <scope>NUCLEOTIDE SEQUENCE [LARGE SCALE GENOMIC DNA]</scope>
    <source>
        <strain evidence="1 2">JCM 30725</strain>
    </source>
</reference>
<protein>
    <submittedName>
        <fullName evidence="1">Uncharacterized protein</fullName>
    </submittedName>
</protein>
<dbReference type="Proteomes" id="UP000465360">
    <property type="component" value="Unassembled WGS sequence"/>
</dbReference>
<proteinExistence type="predicted"/>